<dbReference type="SUPFAM" id="SSF56935">
    <property type="entry name" value="Porins"/>
    <property type="match status" value="1"/>
</dbReference>
<comment type="caution">
    <text evidence="1">The sequence shown here is derived from an EMBL/GenBank/DDBJ whole genome shotgun (WGS) entry which is preliminary data.</text>
</comment>
<organism evidence="1 2">
    <name type="scientific">Cupriavidus lacunae</name>
    <dbReference type="NCBI Taxonomy" id="2666307"/>
    <lineage>
        <taxon>Bacteria</taxon>
        <taxon>Pseudomonadati</taxon>
        <taxon>Pseudomonadota</taxon>
        <taxon>Betaproteobacteria</taxon>
        <taxon>Burkholderiales</taxon>
        <taxon>Burkholderiaceae</taxon>
        <taxon>Cupriavidus</taxon>
    </lineage>
</organism>
<evidence type="ECO:0000313" key="2">
    <source>
        <dbReference type="Proteomes" id="UP000255165"/>
    </source>
</evidence>
<evidence type="ECO:0008006" key="3">
    <source>
        <dbReference type="Google" id="ProtNLM"/>
    </source>
</evidence>
<dbReference type="RefSeq" id="WP_115214466.1">
    <property type="nucleotide sequence ID" value="NZ_QKWJ01000046.1"/>
</dbReference>
<dbReference type="Gene3D" id="2.170.130.10">
    <property type="entry name" value="TonB-dependent receptor, plug domain"/>
    <property type="match status" value="1"/>
</dbReference>
<protein>
    <recommendedName>
        <fullName evidence="3">TonB-dependent receptor</fullName>
    </recommendedName>
</protein>
<reference evidence="2" key="1">
    <citation type="submission" date="2018-06" db="EMBL/GenBank/DDBJ databases">
        <authorList>
            <person name="Feng T."/>
            <person name="Jeon C.O."/>
        </authorList>
    </citation>
    <scope>NUCLEOTIDE SEQUENCE [LARGE SCALE GENOMIC DNA]</scope>
    <source>
        <strain evidence="2">S23</strain>
    </source>
</reference>
<evidence type="ECO:0000313" key="1">
    <source>
        <dbReference type="EMBL" id="RDK07218.1"/>
    </source>
</evidence>
<name>A0A370NNW4_9BURK</name>
<dbReference type="EMBL" id="QKWJ01000046">
    <property type="protein sequence ID" value="RDK07218.1"/>
    <property type="molecule type" value="Genomic_DNA"/>
</dbReference>
<gene>
    <name evidence="1" type="ORF">DN412_27270</name>
</gene>
<sequence>MADVSADKPAAASVKSTANATLADDSTFVLGSVVVQARQTGILSTKNILTSVDVLGADRIEDQNVRNVWQLFGQMPGVLLTDFNQGTTSGG</sequence>
<keyword evidence="2" id="KW-1185">Reference proteome</keyword>
<dbReference type="Proteomes" id="UP000255165">
    <property type="component" value="Unassembled WGS sequence"/>
</dbReference>
<dbReference type="AlphaFoldDB" id="A0A370NNW4"/>
<accession>A0A370NNW4</accession>
<proteinExistence type="predicted"/>
<dbReference type="InterPro" id="IPR037066">
    <property type="entry name" value="Plug_dom_sf"/>
</dbReference>